<gene>
    <name evidence="1" type="primary">ycf34</name>
</gene>
<dbReference type="eggNOG" id="ENOG5032S8W">
    <property type="taxonomic scope" value="Bacteria"/>
</dbReference>
<evidence type="ECO:0000313" key="2">
    <source>
        <dbReference type="Proteomes" id="UP000000440"/>
    </source>
</evidence>
<dbReference type="EMBL" id="BA000039">
    <property type="protein sequence ID" value="BAC10008.1"/>
    <property type="molecule type" value="Genomic_DNA"/>
</dbReference>
<protein>
    <submittedName>
        <fullName evidence="1">Ycf34 protein</fullName>
    </submittedName>
</protein>
<dbReference type="Pfam" id="PF10718">
    <property type="entry name" value="Ycf34"/>
    <property type="match status" value="1"/>
</dbReference>
<proteinExistence type="predicted"/>
<evidence type="ECO:0000313" key="1">
    <source>
        <dbReference type="EMBL" id="BAC10008.1"/>
    </source>
</evidence>
<reference evidence="1 2" key="1">
    <citation type="journal article" date="2002" name="DNA Res.">
        <title>Complete genome structure of the thermophilic cyanobacterium Thermosynechococcus elongatus BP-1.</title>
        <authorList>
            <person name="Nakamura Y."/>
            <person name="Kaneko T."/>
            <person name="Sato S."/>
            <person name="Ikeuchi M."/>
            <person name="Katoh H."/>
            <person name="Sasamoto S."/>
            <person name="Watanabe A."/>
            <person name="Iriguchi M."/>
            <person name="Kawashima K."/>
            <person name="Kimura T."/>
            <person name="Kishida Y."/>
            <person name="Kiyokawa C."/>
            <person name="Kohara M."/>
            <person name="Matsumoto M."/>
            <person name="Matsuno A."/>
            <person name="Nakazaki N."/>
            <person name="Shimpo S."/>
            <person name="Sugimoto M."/>
            <person name="Takeuchi C."/>
            <person name="Yamada M."/>
            <person name="Tabata S."/>
        </authorList>
    </citation>
    <scope>NUCLEOTIDE SEQUENCE [LARGE SCALE GENOMIC DNA]</scope>
    <source>
        <strain evidence="2">IAM M-273 / NIES-2133 / BP-1</strain>
    </source>
</reference>
<accession>Q8DG67</accession>
<dbReference type="InterPro" id="IPR019656">
    <property type="entry name" value="Uncharacterised_Ycf34"/>
</dbReference>
<dbReference type="PATRIC" id="fig|197221.4.peg.2581"/>
<name>Q8DG67_THEVB</name>
<dbReference type="STRING" id="197221.gene:10749077"/>
<organism evidence="1 2">
    <name type="scientific">Thermosynechococcus vestitus (strain NIES-2133 / IAM M-273 / BP-1)</name>
    <dbReference type="NCBI Taxonomy" id="197221"/>
    <lineage>
        <taxon>Bacteria</taxon>
        <taxon>Bacillati</taxon>
        <taxon>Cyanobacteriota</taxon>
        <taxon>Cyanophyceae</taxon>
        <taxon>Acaryochloridales</taxon>
        <taxon>Thermosynechococcaceae</taxon>
        <taxon>Thermosynechococcus</taxon>
    </lineage>
</organism>
<dbReference type="AlphaFoldDB" id="Q8DG67"/>
<dbReference type="Proteomes" id="UP000000440">
    <property type="component" value="Chromosome"/>
</dbReference>
<keyword evidence="2" id="KW-1185">Reference proteome</keyword>
<sequence>MCICVNCALVDRCITYHAVEAQHQQPHLTLTPDFDPIEPTINVNIRTQGEVIQLEWDVVGCASFVEEQGRWAKLRPGELIPT</sequence>
<dbReference type="RefSeq" id="WP_011058288.1">
    <property type="nucleotide sequence ID" value="NC_004113.1"/>
</dbReference>
<dbReference type="KEGG" id="tel:tsl2457"/>
<dbReference type="EnsemblBacteria" id="BAC10008">
    <property type="protein sequence ID" value="BAC10008"/>
    <property type="gene ID" value="BAC10008"/>
</dbReference>